<dbReference type="SFLD" id="SFLDG01067">
    <property type="entry name" value="SPASM/twitch_domain_containing"/>
    <property type="match status" value="1"/>
</dbReference>
<keyword evidence="1" id="KW-0949">S-adenosyl-L-methionine</keyword>
<evidence type="ECO:0000256" key="4">
    <source>
        <dbReference type="ARBA" id="ARBA00023014"/>
    </source>
</evidence>
<dbReference type="GO" id="GO:0046872">
    <property type="term" value="F:metal ion binding"/>
    <property type="evidence" value="ECO:0007669"/>
    <property type="project" value="UniProtKB-KW"/>
</dbReference>
<dbReference type="SFLD" id="SFLDS00029">
    <property type="entry name" value="Radical_SAM"/>
    <property type="match status" value="1"/>
</dbReference>
<dbReference type="CDD" id="cd01335">
    <property type="entry name" value="Radical_SAM"/>
    <property type="match status" value="1"/>
</dbReference>
<dbReference type="AlphaFoldDB" id="A0A9D2SJL1"/>
<dbReference type="Gene3D" id="3.20.20.70">
    <property type="entry name" value="Aldolase class I"/>
    <property type="match status" value="1"/>
</dbReference>
<dbReference type="GO" id="GO:0006783">
    <property type="term" value="P:heme biosynthetic process"/>
    <property type="evidence" value="ECO:0007669"/>
    <property type="project" value="TreeGrafter"/>
</dbReference>
<dbReference type="GO" id="GO:0003824">
    <property type="term" value="F:catalytic activity"/>
    <property type="evidence" value="ECO:0007669"/>
    <property type="project" value="InterPro"/>
</dbReference>
<keyword evidence="3" id="KW-0408">Iron</keyword>
<dbReference type="SUPFAM" id="SSF102114">
    <property type="entry name" value="Radical SAM enzymes"/>
    <property type="match status" value="1"/>
</dbReference>
<dbReference type="PANTHER" id="PTHR11228:SF7">
    <property type="entry name" value="PQQA PEPTIDE CYCLASE"/>
    <property type="match status" value="1"/>
</dbReference>
<comment type="caution">
    <text evidence="6">The sequence shown here is derived from an EMBL/GenBank/DDBJ whole genome shotgun (WGS) entry which is preliminary data.</text>
</comment>
<keyword evidence="4" id="KW-0411">Iron-sulfur</keyword>
<gene>
    <name evidence="6" type="ORF">H9935_06430</name>
</gene>
<protein>
    <submittedName>
        <fullName evidence="6">Radical SAM protein</fullName>
    </submittedName>
</protein>
<sequence length="329" mass="38694">MRDTERWSENMENIAGDKMFSHIERVVNDRKPITADIFLTNYCNNKCSYCTYERWDLDAQPHSMKFEEFIIYADRLRSLGVEGFILTGGGEPTICEDFGRITVWLEKNGIHYGVNTNFNVTQYIKPDYLKVSLDGWSEESYEKRRGVRAYEKVRDNIARYASWKRIYSPETALGIQMVAEDANDVKRFWMANRDLPVDYIVFRPMESMGGRYYLDEYAKACAEDILDEIKEIQKKDSRVIRNFKWDVLDRQEMNCTAQWAQIAVNELGEVMYCCHKPYQIVGHVMDEDILEKKKVADTDMGQCDIPCRMTAPNMFMAQIEKERKNVFFI</sequence>
<name>A0A9D2SJL1_9FIRM</name>
<dbReference type="GO" id="GO:0051536">
    <property type="term" value="F:iron-sulfur cluster binding"/>
    <property type="evidence" value="ECO:0007669"/>
    <property type="project" value="UniProtKB-KW"/>
</dbReference>
<evidence type="ECO:0000259" key="5">
    <source>
        <dbReference type="PROSITE" id="PS51918"/>
    </source>
</evidence>
<accession>A0A9D2SJL1</accession>
<dbReference type="InterPro" id="IPR007197">
    <property type="entry name" value="rSAM"/>
</dbReference>
<evidence type="ECO:0000256" key="3">
    <source>
        <dbReference type="ARBA" id="ARBA00023004"/>
    </source>
</evidence>
<reference evidence="6" key="2">
    <citation type="submission" date="2021-04" db="EMBL/GenBank/DDBJ databases">
        <authorList>
            <person name="Gilroy R."/>
        </authorList>
    </citation>
    <scope>NUCLEOTIDE SEQUENCE</scope>
    <source>
        <strain evidence="6">ChiSxjej6B18-287</strain>
    </source>
</reference>
<evidence type="ECO:0000256" key="2">
    <source>
        <dbReference type="ARBA" id="ARBA00022723"/>
    </source>
</evidence>
<dbReference type="InterPro" id="IPR050377">
    <property type="entry name" value="Radical_SAM_PqqE_MftC-like"/>
</dbReference>
<organism evidence="6 7">
    <name type="scientific">Candidatus Blautia merdigallinarum</name>
    <dbReference type="NCBI Taxonomy" id="2838495"/>
    <lineage>
        <taxon>Bacteria</taxon>
        <taxon>Bacillati</taxon>
        <taxon>Bacillota</taxon>
        <taxon>Clostridia</taxon>
        <taxon>Lachnospirales</taxon>
        <taxon>Lachnospiraceae</taxon>
        <taxon>Blautia</taxon>
    </lineage>
</organism>
<proteinExistence type="predicted"/>
<feature type="domain" description="Radical SAM core" evidence="5">
    <location>
        <begin position="29"/>
        <end position="241"/>
    </location>
</feature>
<dbReference type="InterPro" id="IPR013785">
    <property type="entry name" value="Aldolase_TIM"/>
</dbReference>
<dbReference type="PROSITE" id="PS51918">
    <property type="entry name" value="RADICAL_SAM"/>
    <property type="match status" value="1"/>
</dbReference>
<dbReference type="EMBL" id="DWWV01000081">
    <property type="protein sequence ID" value="HJC10437.1"/>
    <property type="molecule type" value="Genomic_DNA"/>
</dbReference>
<dbReference type="Proteomes" id="UP000823893">
    <property type="component" value="Unassembled WGS sequence"/>
</dbReference>
<dbReference type="InterPro" id="IPR058240">
    <property type="entry name" value="rSAM_sf"/>
</dbReference>
<dbReference type="PANTHER" id="PTHR11228">
    <property type="entry name" value="RADICAL SAM DOMAIN PROTEIN"/>
    <property type="match status" value="1"/>
</dbReference>
<dbReference type="Pfam" id="PF04055">
    <property type="entry name" value="Radical_SAM"/>
    <property type="match status" value="1"/>
</dbReference>
<reference evidence="6" key="1">
    <citation type="journal article" date="2021" name="PeerJ">
        <title>Extensive microbial diversity within the chicken gut microbiome revealed by metagenomics and culture.</title>
        <authorList>
            <person name="Gilroy R."/>
            <person name="Ravi A."/>
            <person name="Getino M."/>
            <person name="Pursley I."/>
            <person name="Horton D.L."/>
            <person name="Alikhan N.F."/>
            <person name="Baker D."/>
            <person name="Gharbi K."/>
            <person name="Hall N."/>
            <person name="Watson M."/>
            <person name="Adriaenssens E.M."/>
            <person name="Foster-Nyarko E."/>
            <person name="Jarju S."/>
            <person name="Secka A."/>
            <person name="Antonio M."/>
            <person name="Oren A."/>
            <person name="Chaudhuri R.R."/>
            <person name="La Ragione R."/>
            <person name="Hildebrand F."/>
            <person name="Pallen M.J."/>
        </authorList>
    </citation>
    <scope>NUCLEOTIDE SEQUENCE</scope>
    <source>
        <strain evidence="6">ChiSxjej6B18-287</strain>
    </source>
</reference>
<keyword evidence="2" id="KW-0479">Metal-binding</keyword>
<evidence type="ECO:0000256" key="1">
    <source>
        <dbReference type="ARBA" id="ARBA00022691"/>
    </source>
</evidence>
<evidence type="ECO:0000313" key="6">
    <source>
        <dbReference type="EMBL" id="HJC10437.1"/>
    </source>
</evidence>
<evidence type="ECO:0000313" key="7">
    <source>
        <dbReference type="Proteomes" id="UP000823893"/>
    </source>
</evidence>